<name>A0A4R6P6U6_NOCIG</name>
<evidence type="ECO:0008006" key="3">
    <source>
        <dbReference type="Google" id="ProtNLM"/>
    </source>
</evidence>
<comment type="caution">
    <text evidence="1">The sequence shown here is derived from an EMBL/GenBank/DDBJ whole genome shotgun (WGS) entry which is preliminary data.</text>
</comment>
<dbReference type="Gene3D" id="2.60.40.1890">
    <property type="entry name" value="PCu(A)C copper chaperone"/>
    <property type="match status" value="1"/>
</dbReference>
<dbReference type="AlphaFoldDB" id="A0A4R6P6U6"/>
<evidence type="ECO:0000313" key="1">
    <source>
        <dbReference type="EMBL" id="TDP32810.1"/>
    </source>
</evidence>
<dbReference type="Pfam" id="PF04314">
    <property type="entry name" value="PCuAC"/>
    <property type="match status" value="1"/>
</dbReference>
<dbReference type="InterPro" id="IPR036182">
    <property type="entry name" value="PCuAC_sf"/>
</dbReference>
<dbReference type="SUPFAM" id="SSF110087">
    <property type="entry name" value="DR1885-like metal-binding protein"/>
    <property type="match status" value="1"/>
</dbReference>
<evidence type="ECO:0000313" key="2">
    <source>
        <dbReference type="Proteomes" id="UP000295087"/>
    </source>
</evidence>
<sequence length="161" mass="16495">MIAVSTVAVAGCGEQEVGEDSSHARGSAGRVGAITVQNAYLVPASASETCVIAADEPAELSFTATNNGEAADRLTGIQTDAAAMVRLPEDPEALVLPAEGGLAAGQPIEQPATTEPITVHVEQLADWVRPGRNVDMRFTFEGAGTLDLAVPVDACPTQQSP</sequence>
<keyword evidence="2" id="KW-1185">Reference proteome</keyword>
<reference evidence="1 2" key="1">
    <citation type="submission" date="2019-03" db="EMBL/GenBank/DDBJ databases">
        <title>Genomic Encyclopedia of Type Strains, Phase IV (KMG-IV): sequencing the most valuable type-strain genomes for metagenomic binning, comparative biology and taxonomic classification.</title>
        <authorList>
            <person name="Goeker M."/>
        </authorList>
    </citation>
    <scope>NUCLEOTIDE SEQUENCE [LARGE SCALE GENOMIC DNA]</scope>
    <source>
        <strain evidence="1 2">DSM 44496</strain>
    </source>
</reference>
<accession>A0A4R6P6U6</accession>
<organism evidence="1 2">
    <name type="scientific">Nocardia ignorata</name>
    <dbReference type="NCBI Taxonomy" id="145285"/>
    <lineage>
        <taxon>Bacteria</taxon>
        <taxon>Bacillati</taxon>
        <taxon>Actinomycetota</taxon>
        <taxon>Actinomycetes</taxon>
        <taxon>Mycobacteriales</taxon>
        <taxon>Nocardiaceae</taxon>
        <taxon>Nocardia</taxon>
    </lineage>
</organism>
<gene>
    <name evidence="1" type="ORF">DFR75_10548</name>
</gene>
<dbReference type="Proteomes" id="UP000295087">
    <property type="component" value="Unassembled WGS sequence"/>
</dbReference>
<dbReference type="EMBL" id="SNXK01000005">
    <property type="protein sequence ID" value="TDP32810.1"/>
    <property type="molecule type" value="Genomic_DNA"/>
</dbReference>
<protein>
    <recommendedName>
        <fullName evidence="3">Copper(I)-binding protein</fullName>
    </recommendedName>
</protein>
<proteinExistence type="predicted"/>
<dbReference type="InterPro" id="IPR007410">
    <property type="entry name" value="LpqE-like"/>
</dbReference>